<feature type="active site" description="Proton donor" evidence="3">
    <location>
        <position position="333"/>
    </location>
</feature>
<dbReference type="InterPro" id="IPR000183">
    <property type="entry name" value="Orn/DAP/Arg_de-COase"/>
</dbReference>
<evidence type="ECO:0000313" key="6">
    <source>
        <dbReference type="Proteomes" id="UP000218377"/>
    </source>
</evidence>
<dbReference type="AlphaFoldDB" id="A0A2A3X2K3"/>
<comment type="cofactor">
    <cofactor evidence="1 3">
        <name>pyridoxal 5'-phosphate</name>
        <dbReference type="ChEBI" id="CHEBI:597326"/>
    </cofactor>
</comment>
<dbReference type="SUPFAM" id="SSF51419">
    <property type="entry name" value="PLP-binding barrel"/>
    <property type="match status" value="1"/>
</dbReference>
<gene>
    <name evidence="5" type="ORF">CIK79_06330</name>
</gene>
<dbReference type="InterPro" id="IPR029066">
    <property type="entry name" value="PLP-binding_barrel"/>
</dbReference>
<comment type="caution">
    <text evidence="5">The sequence shown here is derived from an EMBL/GenBank/DDBJ whole genome shotgun (WGS) entry which is preliminary data.</text>
</comment>
<dbReference type="PRINTS" id="PR01179">
    <property type="entry name" value="ODADCRBXLASE"/>
</dbReference>
<dbReference type="PANTHER" id="PTHR43727:SF3">
    <property type="entry name" value="GROUP IV DECARBOXYLASE"/>
    <property type="match status" value="1"/>
</dbReference>
<dbReference type="Gene3D" id="3.20.20.10">
    <property type="entry name" value="Alanine racemase"/>
    <property type="match status" value="1"/>
</dbReference>
<accession>A0A2A3X2K3</accession>
<keyword evidence="2 3" id="KW-0663">Pyridoxal phosphate</keyword>
<evidence type="ECO:0000256" key="2">
    <source>
        <dbReference type="ARBA" id="ARBA00022898"/>
    </source>
</evidence>
<dbReference type="Gene3D" id="2.40.37.10">
    <property type="entry name" value="Lyase, Ornithine Decarboxylase, Chain A, domain 1"/>
    <property type="match status" value="1"/>
</dbReference>
<protein>
    <recommendedName>
        <fullName evidence="4">Orn/DAP/Arg decarboxylase 2 N-terminal domain-containing protein</fullName>
    </recommendedName>
</protein>
<dbReference type="Proteomes" id="UP000218377">
    <property type="component" value="Unassembled WGS sequence"/>
</dbReference>
<feature type="domain" description="Orn/DAP/Arg decarboxylase 2 N-terminal" evidence="4">
    <location>
        <begin position="35"/>
        <end position="270"/>
    </location>
</feature>
<organism evidence="5 6">
    <name type="scientific">Brevibacterium aurantiacum</name>
    <dbReference type="NCBI Taxonomy" id="273384"/>
    <lineage>
        <taxon>Bacteria</taxon>
        <taxon>Bacillati</taxon>
        <taxon>Actinomycetota</taxon>
        <taxon>Actinomycetes</taxon>
        <taxon>Micrococcales</taxon>
        <taxon>Brevibacteriaceae</taxon>
        <taxon>Brevibacterium</taxon>
    </lineage>
</organism>
<dbReference type="RefSeq" id="WP_096157670.1">
    <property type="nucleotide sequence ID" value="NZ_JABUXX010000006.1"/>
</dbReference>
<dbReference type="InterPro" id="IPR009006">
    <property type="entry name" value="Ala_racemase/Decarboxylase_C"/>
</dbReference>
<dbReference type="GO" id="GO:0009089">
    <property type="term" value="P:lysine biosynthetic process via diaminopimelate"/>
    <property type="evidence" value="ECO:0007669"/>
    <property type="project" value="TreeGrafter"/>
</dbReference>
<name>A0A2A3X2K3_BREAU</name>
<dbReference type="InterPro" id="IPR022644">
    <property type="entry name" value="De-COase2_N"/>
</dbReference>
<dbReference type="EMBL" id="NRGX01000001">
    <property type="protein sequence ID" value="PCC17940.1"/>
    <property type="molecule type" value="Genomic_DNA"/>
</dbReference>
<dbReference type="Pfam" id="PF02784">
    <property type="entry name" value="Orn_Arg_deC_N"/>
    <property type="match status" value="1"/>
</dbReference>
<sequence length="407" mass="44926">MADALKQLVRPGEPPTPSYVLDLPALEEQVGGFRRALDCHWPNAILSYSFKTNSLPWLLSFMHRRGVWAEVVSDSEYELALAVGFSPDRIVFNGPVKGRDRLRQALLYGAVINLDSKREVRWAAELAAEEPDRVLRAGLRVNWDLDARCPGENTLAGASSRFGFNAESGELSQAITTLESAGVQVTGLHMHRNSCTQSLEVFRAAAAVAAEVITSHQLRLDWIDIGGGFFNSPGGSPTFGQYVSAIREELDGTIDVEQTRLIVEPGGSLIAVAVEFHAQVIDVKKIGGQRFVITDASRTDIDPQFRREKDFGLRLETASTESVPEQVICGFTCMENDRLTVLKDAPLLCEGDRIIFERVGAYTMSYQSSFIEFPPAVFVRQGESLEQVRRKGTAEDCLRGNIWSESA</sequence>
<evidence type="ECO:0000256" key="3">
    <source>
        <dbReference type="PIRSR" id="PIRSR600183-50"/>
    </source>
</evidence>
<evidence type="ECO:0000256" key="1">
    <source>
        <dbReference type="ARBA" id="ARBA00001933"/>
    </source>
</evidence>
<dbReference type="PANTHER" id="PTHR43727">
    <property type="entry name" value="DIAMINOPIMELATE DECARBOXYLASE"/>
    <property type="match status" value="1"/>
</dbReference>
<feature type="modified residue" description="N6-(pyridoxal phosphate)lysine" evidence="3">
    <location>
        <position position="51"/>
    </location>
</feature>
<evidence type="ECO:0000259" key="4">
    <source>
        <dbReference type="Pfam" id="PF02784"/>
    </source>
</evidence>
<evidence type="ECO:0000313" key="5">
    <source>
        <dbReference type="EMBL" id="PCC17940.1"/>
    </source>
</evidence>
<dbReference type="SUPFAM" id="SSF50621">
    <property type="entry name" value="Alanine racemase C-terminal domain-like"/>
    <property type="match status" value="1"/>
</dbReference>
<dbReference type="GO" id="GO:0008836">
    <property type="term" value="F:diaminopimelate decarboxylase activity"/>
    <property type="evidence" value="ECO:0007669"/>
    <property type="project" value="TreeGrafter"/>
</dbReference>
<reference evidence="5 6" key="1">
    <citation type="journal article" date="2017" name="Elife">
        <title>Extensive horizontal gene transfer in cheese-associated bacteria.</title>
        <authorList>
            <person name="Bonham K.S."/>
            <person name="Wolfe B.E."/>
            <person name="Dutton R.J."/>
        </authorList>
    </citation>
    <scope>NUCLEOTIDE SEQUENCE [LARGE SCALE GENOMIC DNA]</scope>
    <source>
        <strain evidence="5 6">JB5</strain>
    </source>
</reference>
<proteinExistence type="predicted"/>